<dbReference type="STRING" id="4577.A0A1D6GYW2"/>
<reference evidence="3" key="1">
    <citation type="submission" date="2015-12" db="EMBL/GenBank/DDBJ databases">
        <title>Update maize B73 reference genome by single molecule sequencing technologies.</title>
        <authorList>
            <consortium name="Maize Genome Sequencing Project"/>
            <person name="Ware D."/>
        </authorList>
    </citation>
    <scope>NUCLEOTIDE SEQUENCE</scope>
    <source>
        <tissue evidence="3">Seedling</tissue>
    </source>
</reference>
<dbReference type="EMBL" id="CM000781">
    <property type="protein sequence ID" value="AQK67946.1"/>
    <property type="molecule type" value="Genomic_DNA"/>
</dbReference>
<dbReference type="AlphaFoldDB" id="A0A1D6GYW2"/>
<gene>
    <name evidence="3" type="ORF">ZEAMMB73_Zm00001d015044</name>
</gene>
<evidence type="ECO:0000259" key="2">
    <source>
        <dbReference type="Pfam" id="PF13966"/>
    </source>
</evidence>
<protein>
    <recommendedName>
        <fullName evidence="2">Reverse transcriptase zinc-binding domain-containing protein</fullName>
    </recommendedName>
</protein>
<dbReference type="PaxDb" id="4577-AC196025.3_FGP015"/>
<sequence>MDPAGGLELPHAGVDERVAGPPLPPDLEVHLIDDPGEEPEVQREGLLVAAGVVEGEVPRVLPQADGAEEQGAALLAGVVAVVAPHEALHPDLVEDLPDAELAEVQLRCGGVRHAQAPVPEWREHGEGAAVFVEDLPRLVHQIGVEGLHVDALGRQLLLDAIVLDQRQRVCTVGTGQRSVAMRKQKDTPRAVPSRDLTDERLLAWAAAAKNQYLQAMDEKQEAVARRPHAKKTKVSVHEVLETGLAAHLVPRLTPQAIEERDALQLVLDDVMLSEAPDVRHCPIAGVGGNLHTGSLYRVMCNGEGVHSAEAAFVWRNQAPPPRVRFFGWLVNNGRVQCRVNLARKKVVQDTTCEVCGQAPEDTAHIFLHCGFASSFWGTLGVQIAPDRSNVLLSLLRPSTIPAKHYNMFVLLCCWQLWKCRNVVVFRGERSPLATTMLLCRSKAELWRHRLRHEDYQIVVAWYRALYVT</sequence>
<evidence type="ECO:0000313" key="3">
    <source>
        <dbReference type="EMBL" id="AQK67946.1"/>
    </source>
</evidence>
<dbReference type="InterPro" id="IPR026960">
    <property type="entry name" value="RVT-Znf"/>
</dbReference>
<name>A0A1D6GYW2_MAIZE</name>
<dbReference type="InParanoid" id="A0A1D6GYW2"/>
<dbReference type="Pfam" id="PF13966">
    <property type="entry name" value="zf-RVT"/>
    <property type="match status" value="1"/>
</dbReference>
<dbReference type="ExpressionAtlas" id="A0A1D6GYW2">
    <property type="expression patterns" value="baseline and differential"/>
</dbReference>
<feature type="region of interest" description="Disordered" evidence="1">
    <location>
        <begin position="1"/>
        <end position="24"/>
    </location>
</feature>
<proteinExistence type="predicted"/>
<accession>A0A1D6GYW2</accession>
<evidence type="ECO:0000256" key="1">
    <source>
        <dbReference type="SAM" id="MobiDB-lite"/>
    </source>
</evidence>
<organism evidence="3">
    <name type="scientific">Zea mays</name>
    <name type="common">Maize</name>
    <dbReference type="NCBI Taxonomy" id="4577"/>
    <lineage>
        <taxon>Eukaryota</taxon>
        <taxon>Viridiplantae</taxon>
        <taxon>Streptophyta</taxon>
        <taxon>Embryophyta</taxon>
        <taxon>Tracheophyta</taxon>
        <taxon>Spermatophyta</taxon>
        <taxon>Magnoliopsida</taxon>
        <taxon>Liliopsida</taxon>
        <taxon>Poales</taxon>
        <taxon>Poaceae</taxon>
        <taxon>PACMAD clade</taxon>
        <taxon>Panicoideae</taxon>
        <taxon>Andropogonodae</taxon>
        <taxon>Andropogoneae</taxon>
        <taxon>Tripsacinae</taxon>
        <taxon>Zea</taxon>
    </lineage>
</organism>
<feature type="domain" description="Reverse transcriptase zinc-binding" evidence="2">
    <location>
        <begin position="293"/>
        <end position="376"/>
    </location>
</feature>